<reference evidence="2 3" key="1">
    <citation type="submission" date="2024-05" db="EMBL/GenBank/DDBJ databases">
        <authorList>
            <person name="Duchaud E."/>
        </authorList>
    </citation>
    <scope>NUCLEOTIDE SEQUENCE [LARGE SCALE GENOMIC DNA]</scope>
    <source>
        <strain evidence="2">Ena-SAMPLE-TAB-13-05-2024-13:56:06:370-140302</strain>
    </source>
</reference>
<feature type="transmembrane region" description="Helical" evidence="1">
    <location>
        <begin position="34"/>
        <end position="53"/>
    </location>
</feature>
<dbReference type="EMBL" id="CAXIXY010000003">
    <property type="protein sequence ID" value="CAL2075817.1"/>
    <property type="molecule type" value="Genomic_DNA"/>
</dbReference>
<feature type="transmembrane region" description="Helical" evidence="1">
    <location>
        <begin position="91"/>
        <end position="110"/>
    </location>
</feature>
<protein>
    <submittedName>
        <fullName evidence="2">Uncharacterized protein</fullName>
    </submittedName>
</protein>
<keyword evidence="1" id="KW-0472">Membrane</keyword>
<proteinExistence type="predicted"/>
<keyword evidence="3" id="KW-1185">Reference proteome</keyword>
<evidence type="ECO:0000313" key="3">
    <source>
        <dbReference type="Proteomes" id="UP001497416"/>
    </source>
</evidence>
<feature type="transmembrane region" description="Helical" evidence="1">
    <location>
        <begin position="60"/>
        <end position="79"/>
    </location>
</feature>
<feature type="transmembrane region" description="Helical" evidence="1">
    <location>
        <begin position="7"/>
        <end position="28"/>
    </location>
</feature>
<dbReference type="RefSeq" id="WP_348709769.1">
    <property type="nucleotide sequence ID" value="NZ_CAXIXY010000003.1"/>
</dbReference>
<name>A0ABM9NR62_9FLAO</name>
<evidence type="ECO:0000313" key="2">
    <source>
        <dbReference type="EMBL" id="CAL2075817.1"/>
    </source>
</evidence>
<keyword evidence="1" id="KW-0812">Transmembrane</keyword>
<sequence length="120" mass="14036">MKIINRIFMIPMVLMLLVGILDIGWVFIAALVAIPLGFLQILFCLKMLLNWVNYNKNVRVFLIVYFFLVIAHFITWRSIYNIDDQFQTEVLATILFCLPILLALSVTYILEKNLSHENIE</sequence>
<gene>
    <name evidence="2" type="ORF">T190607A01A_10255</name>
</gene>
<evidence type="ECO:0000256" key="1">
    <source>
        <dbReference type="SAM" id="Phobius"/>
    </source>
</evidence>
<accession>A0ABM9NR62</accession>
<dbReference type="Proteomes" id="UP001497416">
    <property type="component" value="Unassembled WGS sequence"/>
</dbReference>
<keyword evidence="1" id="KW-1133">Transmembrane helix</keyword>
<organism evidence="2 3">
    <name type="scientific">Tenacibaculum platacis</name>
    <dbReference type="NCBI Taxonomy" id="3137852"/>
    <lineage>
        <taxon>Bacteria</taxon>
        <taxon>Pseudomonadati</taxon>
        <taxon>Bacteroidota</taxon>
        <taxon>Flavobacteriia</taxon>
        <taxon>Flavobacteriales</taxon>
        <taxon>Flavobacteriaceae</taxon>
        <taxon>Tenacibaculum</taxon>
    </lineage>
</organism>
<comment type="caution">
    <text evidence="2">The sequence shown here is derived from an EMBL/GenBank/DDBJ whole genome shotgun (WGS) entry which is preliminary data.</text>
</comment>